<accession>A0A7W8QGX7</accession>
<organism evidence="2 3">
    <name type="scientific">Nocardiopsis composta</name>
    <dbReference type="NCBI Taxonomy" id="157465"/>
    <lineage>
        <taxon>Bacteria</taxon>
        <taxon>Bacillati</taxon>
        <taxon>Actinomycetota</taxon>
        <taxon>Actinomycetes</taxon>
        <taxon>Streptosporangiales</taxon>
        <taxon>Nocardiopsidaceae</taxon>
        <taxon>Nocardiopsis</taxon>
    </lineage>
</organism>
<dbReference type="SMART" id="SM00450">
    <property type="entry name" value="RHOD"/>
    <property type="match status" value="1"/>
</dbReference>
<dbReference type="PANTHER" id="PTHR43031">
    <property type="entry name" value="FAD-DEPENDENT OXIDOREDUCTASE"/>
    <property type="match status" value="1"/>
</dbReference>
<dbReference type="InterPro" id="IPR001763">
    <property type="entry name" value="Rhodanese-like_dom"/>
</dbReference>
<sequence>MSTARPGSAEAPPGGSAVDAALARARARIDRLTPAQAHRAQQEGALLVDTRPEPYRAAEGSIPGAVVIERNVLEWRLDPTGPDRIPEADRADRPVVVFCNEGYASSLAAAQLRELGLTAAADLAGGFRAWKREGLPVDP</sequence>
<dbReference type="GO" id="GO:0016740">
    <property type="term" value="F:transferase activity"/>
    <property type="evidence" value="ECO:0007669"/>
    <property type="project" value="UniProtKB-KW"/>
</dbReference>
<evidence type="ECO:0000313" key="3">
    <source>
        <dbReference type="Proteomes" id="UP000572635"/>
    </source>
</evidence>
<gene>
    <name evidence="2" type="ORF">HDA36_000139</name>
</gene>
<reference evidence="2 3" key="1">
    <citation type="submission" date="2020-08" db="EMBL/GenBank/DDBJ databases">
        <title>Sequencing the genomes of 1000 actinobacteria strains.</title>
        <authorList>
            <person name="Klenk H.-P."/>
        </authorList>
    </citation>
    <scope>NUCLEOTIDE SEQUENCE [LARGE SCALE GENOMIC DNA]</scope>
    <source>
        <strain evidence="2 3">DSM 44551</strain>
    </source>
</reference>
<dbReference type="SUPFAM" id="SSF52821">
    <property type="entry name" value="Rhodanese/Cell cycle control phosphatase"/>
    <property type="match status" value="1"/>
</dbReference>
<dbReference type="PANTHER" id="PTHR43031:SF1">
    <property type="entry name" value="PYRIDINE NUCLEOTIDE-DISULPHIDE OXIDOREDUCTASE"/>
    <property type="match status" value="1"/>
</dbReference>
<keyword evidence="2" id="KW-0808">Transferase</keyword>
<evidence type="ECO:0000313" key="2">
    <source>
        <dbReference type="EMBL" id="MBB5430055.1"/>
    </source>
</evidence>
<dbReference type="PROSITE" id="PS50206">
    <property type="entry name" value="RHODANESE_3"/>
    <property type="match status" value="1"/>
</dbReference>
<dbReference type="Pfam" id="PF00581">
    <property type="entry name" value="Rhodanese"/>
    <property type="match status" value="1"/>
</dbReference>
<dbReference type="Proteomes" id="UP000572635">
    <property type="component" value="Unassembled WGS sequence"/>
</dbReference>
<proteinExistence type="predicted"/>
<feature type="domain" description="Rhodanese" evidence="1">
    <location>
        <begin position="41"/>
        <end position="139"/>
    </location>
</feature>
<protein>
    <submittedName>
        <fullName evidence="2">Rhodanese-related sulfurtransferase</fullName>
    </submittedName>
</protein>
<dbReference type="InterPro" id="IPR050229">
    <property type="entry name" value="GlpE_sulfurtransferase"/>
</dbReference>
<keyword evidence="3" id="KW-1185">Reference proteome</keyword>
<name>A0A7W8QGX7_9ACTN</name>
<comment type="caution">
    <text evidence="2">The sequence shown here is derived from an EMBL/GenBank/DDBJ whole genome shotgun (WGS) entry which is preliminary data.</text>
</comment>
<dbReference type="EMBL" id="JACHDB010000001">
    <property type="protein sequence ID" value="MBB5430055.1"/>
    <property type="molecule type" value="Genomic_DNA"/>
</dbReference>
<dbReference type="InterPro" id="IPR036873">
    <property type="entry name" value="Rhodanese-like_dom_sf"/>
</dbReference>
<dbReference type="AlphaFoldDB" id="A0A7W8QGX7"/>
<evidence type="ECO:0000259" key="1">
    <source>
        <dbReference type="PROSITE" id="PS50206"/>
    </source>
</evidence>
<dbReference type="RefSeq" id="WP_184387638.1">
    <property type="nucleotide sequence ID" value="NZ_BAAAJD010000107.1"/>
</dbReference>
<dbReference type="Gene3D" id="3.40.250.10">
    <property type="entry name" value="Rhodanese-like domain"/>
    <property type="match status" value="1"/>
</dbReference>